<sequence>MLCFFPGCVQVSPLPSLVCASAVASTRSPRRILAMEELIWGVACASRSGVAWRGVERRRCARGGSILGLQRAGCGRQKTAMRRRAGGVMRRSVWIVVREAATRRTRWWGVAPFVPLRLSYGDLGVT</sequence>
<dbReference type="EMBL" id="ML211739">
    <property type="protein sequence ID" value="TFK80613.1"/>
    <property type="molecule type" value="Genomic_DNA"/>
</dbReference>
<evidence type="ECO:0000313" key="2">
    <source>
        <dbReference type="Proteomes" id="UP000308197"/>
    </source>
</evidence>
<name>A0A5C3P4B5_9APHY</name>
<keyword evidence="2" id="KW-1185">Reference proteome</keyword>
<reference evidence="1 2" key="1">
    <citation type="journal article" date="2019" name="Nat. Ecol. Evol.">
        <title>Megaphylogeny resolves global patterns of mushroom evolution.</title>
        <authorList>
            <person name="Varga T."/>
            <person name="Krizsan K."/>
            <person name="Foldi C."/>
            <person name="Dima B."/>
            <person name="Sanchez-Garcia M."/>
            <person name="Sanchez-Ramirez S."/>
            <person name="Szollosi G.J."/>
            <person name="Szarkandi J.G."/>
            <person name="Papp V."/>
            <person name="Albert L."/>
            <person name="Andreopoulos W."/>
            <person name="Angelini C."/>
            <person name="Antonin V."/>
            <person name="Barry K.W."/>
            <person name="Bougher N.L."/>
            <person name="Buchanan P."/>
            <person name="Buyck B."/>
            <person name="Bense V."/>
            <person name="Catcheside P."/>
            <person name="Chovatia M."/>
            <person name="Cooper J."/>
            <person name="Damon W."/>
            <person name="Desjardin D."/>
            <person name="Finy P."/>
            <person name="Geml J."/>
            <person name="Haridas S."/>
            <person name="Hughes K."/>
            <person name="Justo A."/>
            <person name="Karasinski D."/>
            <person name="Kautmanova I."/>
            <person name="Kiss B."/>
            <person name="Kocsube S."/>
            <person name="Kotiranta H."/>
            <person name="LaButti K.M."/>
            <person name="Lechner B.E."/>
            <person name="Liimatainen K."/>
            <person name="Lipzen A."/>
            <person name="Lukacs Z."/>
            <person name="Mihaltcheva S."/>
            <person name="Morgado L.N."/>
            <person name="Niskanen T."/>
            <person name="Noordeloos M.E."/>
            <person name="Ohm R.A."/>
            <person name="Ortiz-Santana B."/>
            <person name="Ovrebo C."/>
            <person name="Racz N."/>
            <person name="Riley R."/>
            <person name="Savchenko A."/>
            <person name="Shiryaev A."/>
            <person name="Soop K."/>
            <person name="Spirin V."/>
            <person name="Szebenyi C."/>
            <person name="Tomsovsky M."/>
            <person name="Tulloss R.E."/>
            <person name="Uehling J."/>
            <person name="Grigoriev I.V."/>
            <person name="Vagvolgyi C."/>
            <person name="Papp T."/>
            <person name="Martin F.M."/>
            <person name="Miettinen O."/>
            <person name="Hibbett D.S."/>
            <person name="Nagy L.G."/>
        </authorList>
    </citation>
    <scope>NUCLEOTIDE SEQUENCE [LARGE SCALE GENOMIC DNA]</scope>
    <source>
        <strain evidence="1 2">HHB13444</strain>
    </source>
</reference>
<evidence type="ECO:0000313" key="1">
    <source>
        <dbReference type="EMBL" id="TFK80613.1"/>
    </source>
</evidence>
<dbReference type="AlphaFoldDB" id="A0A5C3P4B5"/>
<gene>
    <name evidence="1" type="ORF">K466DRAFT_371627</name>
</gene>
<organism evidence="1 2">
    <name type="scientific">Polyporus arcularius HHB13444</name>
    <dbReference type="NCBI Taxonomy" id="1314778"/>
    <lineage>
        <taxon>Eukaryota</taxon>
        <taxon>Fungi</taxon>
        <taxon>Dikarya</taxon>
        <taxon>Basidiomycota</taxon>
        <taxon>Agaricomycotina</taxon>
        <taxon>Agaricomycetes</taxon>
        <taxon>Polyporales</taxon>
        <taxon>Polyporaceae</taxon>
        <taxon>Polyporus</taxon>
    </lineage>
</organism>
<accession>A0A5C3P4B5</accession>
<protein>
    <submittedName>
        <fullName evidence="1">Uncharacterized protein</fullName>
    </submittedName>
</protein>
<dbReference type="InParanoid" id="A0A5C3P4B5"/>
<dbReference type="Proteomes" id="UP000308197">
    <property type="component" value="Unassembled WGS sequence"/>
</dbReference>
<proteinExistence type="predicted"/>